<reference evidence="3 4" key="1">
    <citation type="submission" date="2024-07" db="EMBL/GenBank/DDBJ databases">
        <title>Chromosome-level genome assembly of the water stick insect Ranatra chinensis (Heteroptera: Nepidae).</title>
        <authorList>
            <person name="Liu X."/>
        </authorList>
    </citation>
    <scope>NUCLEOTIDE SEQUENCE [LARGE SCALE GENOMIC DNA]</scope>
    <source>
        <strain evidence="3">Cailab_2021Rc</strain>
        <tissue evidence="3">Muscle</tissue>
    </source>
</reference>
<dbReference type="AlphaFoldDB" id="A0ABD0YH21"/>
<accession>A0ABD0YH21</accession>
<evidence type="ECO:0000256" key="1">
    <source>
        <dbReference type="PROSITE-ProRule" id="PRU00023"/>
    </source>
</evidence>
<dbReference type="PROSITE" id="PS50297">
    <property type="entry name" value="ANK_REP_REGION"/>
    <property type="match status" value="1"/>
</dbReference>
<dbReference type="InterPro" id="IPR036770">
    <property type="entry name" value="Ankyrin_rpt-contain_sf"/>
</dbReference>
<dbReference type="Pfam" id="PF00023">
    <property type="entry name" value="Ank"/>
    <property type="match status" value="1"/>
</dbReference>
<dbReference type="SMART" id="SM00248">
    <property type="entry name" value="ANK"/>
    <property type="match status" value="4"/>
</dbReference>
<comment type="caution">
    <text evidence="3">The sequence shown here is derived from an EMBL/GenBank/DDBJ whole genome shotgun (WGS) entry which is preliminary data.</text>
</comment>
<feature type="repeat" description="ANK" evidence="1">
    <location>
        <begin position="1"/>
        <end position="27"/>
    </location>
</feature>
<dbReference type="InterPro" id="IPR002110">
    <property type="entry name" value="Ankyrin_rpt"/>
</dbReference>
<dbReference type="Proteomes" id="UP001558652">
    <property type="component" value="Unassembled WGS sequence"/>
</dbReference>
<keyword evidence="4" id="KW-1185">Reference proteome</keyword>
<feature type="repeat" description="ANK" evidence="1">
    <location>
        <begin position="99"/>
        <end position="131"/>
    </location>
</feature>
<feature type="region of interest" description="Disordered" evidence="2">
    <location>
        <begin position="306"/>
        <end position="342"/>
    </location>
</feature>
<protein>
    <submittedName>
        <fullName evidence="3">Uncharacterized protein</fullName>
    </submittedName>
</protein>
<gene>
    <name evidence="3" type="ORF">AAG570_012878</name>
</gene>
<evidence type="ECO:0000313" key="4">
    <source>
        <dbReference type="Proteomes" id="UP001558652"/>
    </source>
</evidence>
<keyword evidence="1" id="KW-0040">ANK repeat</keyword>
<dbReference type="EMBL" id="JBFDAA010000008">
    <property type="protein sequence ID" value="KAL1129934.1"/>
    <property type="molecule type" value="Genomic_DNA"/>
</dbReference>
<feature type="compositionally biased region" description="Basic and acidic residues" evidence="2">
    <location>
        <begin position="306"/>
        <end position="316"/>
    </location>
</feature>
<sequence>MYACSVGNSEIVAYLLQQGADPNFHKELFTPLMAVCVSTCENEDDLADCLSGLLDAGAIKDAAERHRITPLMFASMTGRPRLVQGLADRGCRLDLQDCHGWTALFWAVNQGKSDVVQLLLKLGASVDVKDRKGQTPIELAKSKRMHKIEELFGNQGTLSNGLKPVGNAEDGRLVEFRNEANKTRSVFSVELVINHVHEKRFELGIYRRSQVLAMRQVLTQIKNTYEKVSFIRLHLQGHPLNHPLEYSASSLTILQDLSNKSLHQAHILQGELNFLAQHTKQVSWNGQGEPMEVNIADLVEEYLVKRGGVDRDDDSPPRAVEAGSSASDNGSEYGGENDATPR</sequence>
<dbReference type="Pfam" id="PF12796">
    <property type="entry name" value="Ank_2"/>
    <property type="match status" value="1"/>
</dbReference>
<proteinExistence type="predicted"/>
<dbReference type="Gene3D" id="1.25.40.20">
    <property type="entry name" value="Ankyrin repeat-containing domain"/>
    <property type="match status" value="1"/>
</dbReference>
<name>A0ABD0YH21_9HEMI</name>
<evidence type="ECO:0000313" key="3">
    <source>
        <dbReference type="EMBL" id="KAL1129934.1"/>
    </source>
</evidence>
<dbReference type="SUPFAM" id="SSF48403">
    <property type="entry name" value="Ankyrin repeat"/>
    <property type="match status" value="1"/>
</dbReference>
<dbReference type="PANTHER" id="PTHR24157:SF3">
    <property type="entry name" value="ANKYRIN REPEAT, SAM AND BASIC LEUCINE ZIPPER DOMAIN-CONTAINING PROTEIN 1"/>
    <property type="match status" value="1"/>
</dbReference>
<evidence type="ECO:0000256" key="2">
    <source>
        <dbReference type="SAM" id="MobiDB-lite"/>
    </source>
</evidence>
<organism evidence="3 4">
    <name type="scientific">Ranatra chinensis</name>
    <dbReference type="NCBI Taxonomy" id="642074"/>
    <lineage>
        <taxon>Eukaryota</taxon>
        <taxon>Metazoa</taxon>
        <taxon>Ecdysozoa</taxon>
        <taxon>Arthropoda</taxon>
        <taxon>Hexapoda</taxon>
        <taxon>Insecta</taxon>
        <taxon>Pterygota</taxon>
        <taxon>Neoptera</taxon>
        <taxon>Paraneoptera</taxon>
        <taxon>Hemiptera</taxon>
        <taxon>Heteroptera</taxon>
        <taxon>Panheteroptera</taxon>
        <taxon>Nepomorpha</taxon>
        <taxon>Nepidae</taxon>
        <taxon>Ranatrinae</taxon>
        <taxon>Ranatra</taxon>
    </lineage>
</organism>
<dbReference type="PROSITE" id="PS50088">
    <property type="entry name" value="ANK_REPEAT"/>
    <property type="match status" value="2"/>
</dbReference>
<dbReference type="PANTHER" id="PTHR24157">
    <property type="entry name" value="ANKYRIN REPEAT, SAM AND BASIC LEUCINE ZIPPER DOMAIN-CONTAINING PROTEIN 1"/>
    <property type="match status" value="1"/>
</dbReference>